<dbReference type="Pfam" id="PF05380">
    <property type="entry name" value="Peptidase_A17"/>
    <property type="match status" value="1"/>
</dbReference>
<dbReference type="InterPro" id="IPR008042">
    <property type="entry name" value="Retrotrans_Pao"/>
</dbReference>
<gene>
    <name evidence="2" type="ORF">TCAL_17114</name>
</gene>
<protein>
    <submittedName>
        <fullName evidence="2">Uncharacterized protein</fullName>
    </submittedName>
</protein>
<accession>A0A553P4T9</accession>
<name>A0A553P4T9_TIGCA</name>
<evidence type="ECO:0000313" key="2">
    <source>
        <dbReference type="EMBL" id="TRY72682.1"/>
    </source>
</evidence>
<reference evidence="2 3" key="1">
    <citation type="journal article" date="2018" name="Nat. Ecol. Evol.">
        <title>Genomic signatures of mitonuclear coevolution across populations of Tigriopus californicus.</title>
        <authorList>
            <person name="Barreto F.S."/>
            <person name="Watson E.T."/>
            <person name="Lima T.G."/>
            <person name="Willett C.S."/>
            <person name="Edmands S."/>
            <person name="Li W."/>
            <person name="Burton R.S."/>
        </authorList>
    </citation>
    <scope>NUCLEOTIDE SEQUENCE [LARGE SCALE GENOMIC DNA]</scope>
    <source>
        <strain evidence="2 3">San Diego</strain>
    </source>
</reference>
<dbReference type="AlphaFoldDB" id="A0A553P4T9"/>
<dbReference type="Proteomes" id="UP000318571">
    <property type="component" value="Chromosome 7"/>
</dbReference>
<evidence type="ECO:0000313" key="3">
    <source>
        <dbReference type="Proteomes" id="UP000318571"/>
    </source>
</evidence>
<organism evidence="2 3">
    <name type="scientific">Tigriopus californicus</name>
    <name type="common">Marine copepod</name>
    <dbReference type="NCBI Taxonomy" id="6832"/>
    <lineage>
        <taxon>Eukaryota</taxon>
        <taxon>Metazoa</taxon>
        <taxon>Ecdysozoa</taxon>
        <taxon>Arthropoda</taxon>
        <taxon>Crustacea</taxon>
        <taxon>Multicrustacea</taxon>
        <taxon>Hexanauplia</taxon>
        <taxon>Copepoda</taxon>
        <taxon>Harpacticoida</taxon>
        <taxon>Harpacticidae</taxon>
        <taxon>Tigriopus</taxon>
    </lineage>
</organism>
<comment type="caution">
    <text evidence="2">The sequence shown here is derived from an EMBL/GenBank/DDBJ whole genome shotgun (WGS) entry which is preliminary data.</text>
</comment>
<evidence type="ECO:0000256" key="1">
    <source>
        <dbReference type="SAM" id="MobiDB-lite"/>
    </source>
</evidence>
<keyword evidence="3" id="KW-1185">Reference proteome</keyword>
<proteinExistence type="predicted"/>
<sequence length="123" mass="13679">MAAPGEKRTPRPKLDQLRDDLSDQTRVLMTTILPLSGEESVEDLNHRINECRTAATFKGIARSVSTIPRLELCAALEASSSACQILEELTVSFDSVTLHTDSLIVLGYIRNVEKRFSRYVSRG</sequence>
<dbReference type="EMBL" id="VCGU01000008">
    <property type="protein sequence ID" value="TRY72682.1"/>
    <property type="molecule type" value="Genomic_DNA"/>
</dbReference>
<feature type="region of interest" description="Disordered" evidence="1">
    <location>
        <begin position="1"/>
        <end position="20"/>
    </location>
</feature>